<proteinExistence type="predicted"/>
<accession>A0A4R2H7K8</accession>
<sequence length="42" mass="5049">MLKFKIILVLFAILNFVMQNMYLLISELRMVIVKIDACYRQL</sequence>
<feature type="transmembrane region" description="Helical" evidence="1">
    <location>
        <begin position="6"/>
        <end position="25"/>
    </location>
</feature>
<keyword evidence="1" id="KW-1133">Transmembrane helix</keyword>
<name>A0A4R2H7K8_9SPHI</name>
<protein>
    <submittedName>
        <fullName evidence="2">Uncharacterized protein</fullName>
    </submittedName>
</protein>
<evidence type="ECO:0000313" key="2">
    <source>
        <dbReference type="EMBL" id="TCO22425.1"/>
    </source>
</evidence>
<evidence type="ECO:0000313" key="3">
    <source>
        <dbReference type="Proteomes" id="UP000295684"/>
    </source>
</evidence>
<evidence type="ECO:0000256" key="1">
    <source>
        <dbReference type="SAM" id="Phobius"/>
    </source>
</evidence>
<keyword evidence="1" id="KW-0812">Transmembrane</keyword>
<gene>
    <name evidence="2" type="ORF">EV200_10665</name>
</gene>
<organism evidence="2 3">
    <name type="scientific">Pedobacter psychrotolerans</name>
    <dbReference type="NCBI Taxonomy" id="1843235"/>
    <lineage>
        <taxon>Bacteria</taxon>
        <taxon>Pseudomonadati</taxon>
        <taxon>Bacteroidota</taxon>
        <taxon>Sphingobacteriia</taxon>
        <taxon>Sphingobacteriales</taxon>
        <taxon>Sphingobacteriaceae</taxon>
        <taxon>Pedobacter</taxon>
    </lineage>
</organism>
<dbReference type="EMBL" id="SLWO01000006">
    <property type="protein sequence ID" value="TCO22425.1"/>
    <property type="molecule type" value="Genomic_DNA"/>
</dbReference>
<reference evidence="2 3" key="1">
    <citation type="submission" date="2019-03" db="EMBL/GenBank/DDBJ databases">
        <title>Genomic Encyclopedia of Type Strains, Phase IV (KMG-IV): sequencing the most valuable type-strain genomes for metagenomic binning, comparative biology and taxonomic classification.</title>
        <authorList>
            <person name="Goeker M."/>
        </authorList>
    </citation>
    <scope>NUCLEOTIDE SEQUENCE [LARGE SCALE GENOMIC DNA]</scope>
    <source>
        <strain evidence="2 3">DSM 103236</strain>
    </source>
</reference>
<keyword evidence="1" id="KW-0472">Membrane</keyword>
<dbReference type="AlphaFoldDB" id="A0A4R2H7K8"/>
<dbReference type="Proteomes" id="UP000295684">
    <property type="component" value="Unassembled WGS sequence"/>
</dbReference>
<comment type="caution">
    <text evidence="2">The sequence shown here is derived from an EMBL/GenBank/DDBJ whole genome shotgun (WGS) entry which is preliminary data.</text>
</comment>